<dbReference type="InterPro" id="IPR001789">
    <property type="entry name" value="Sig_transdc_resp-reg_receiver"/>
</dbReference>
<reference evidence="10 11" key="1">
    <citation type="submission" date="2021-01" db="EMBL/GenBank/DDBJ databases">
        <title>Belnapia mucosa sp. nov. and Belnapia arida sp. nov., isolated from the Tabernas Desert (Almeria, Spain).</title>
        <authorList>
            <person name="Molina-Menor E."/>
            <person name="Vidal-Verdu A."/>
            <person name="Calonge A."/>
            <person name="Satari L."/>
            <person name="Pereto Magraner J."/>
            <person name="Porcar Miralles M."/>
        </authorList>
    </citation>
    <scope>NUCLEOTIDE SEQUENCE [LARGE SCALE GENOMIC DNA]</scope>
    <source>
        <strain evidence="10 11">T6</strain>
    </source>
</reference>
<evidence type="ECO:0000313" key="10">
    <source>
        <dbReference type="EMBL" id="MBL6458603.1"/>
    </source>
</evidence>
<accession>A0ABS1VDX0</accession>
<dbReference type="EC" id="2.7.13.3" evidence="2"/>
<dbReference type="SUPFAM" id="SSF47384">
    <property type="entry name" value="Homodimeric domain of signal transducing histidine kinase"/>
    <property type="match status" value="1"/>
</dbReference>
<sequence>MAIAAGLAGTALSAAMAGLGPAGPAGQVVSLALFGGGALALGWGVAAWRGAGPVAKALRASEARLLLAQEAAGIGTWDVDLRTGQQIWSAQQYALCGIDPVAGPPDQAAWLAMVHPEDRPLLERVRQPGPACDAATFQVQFRLRRASDGAERWIAASGRVERDGVGRPVRLLGIDRDVTEARQHEAALAAREAALRAMIEANPIGVLRGDIHGRIQDANDAVLRIIGRSRAELEAGQLRWDTLTPPEWLPEDARAIREAQATGLCAPYEKEYWRPDGSRVPVLIGYAIIGDPAEETITFILDLSERKRAERALLQSKEELEQRVAERTAALAAQEAELRLIYDRTPAAFHSCDAEGRVIRVSAEWLAFLGYRAEEVLGRRIPQFMTPASGARWEAALRTSGEAVHEVEYRMLRRDGAIVDVLLRGRVERDADGAFLRSFAVVVDITARNQAEARLREAQKLEALGRIAGGVAHDFNNILQVINGALRLLENRPDDADRVRRYTRAALEAADRGAGITRRMLAFARRDQLQSGPVPAAAVLEGLASLLHGPLGPDIRLEIALPAGLPPMQADRMQLDLVLFNLALNARDAMPAGGVLRLAATAETVVAPRPQGPPPGRYLRLTVTDTGSGMDAATLARATEPFFTTKEVGKGTGLGLAMAHGFAAQSGGALAIESSPGRGTTVTLWLPEAGPQPEPAPEPLPREAGRLRLLLVEDEAPVRGVMAAALREEGLAVTEALDAADALARLSMEPDLDLVLTDQAMPGMTGAALAAQLARQRPELPVVILTGNSEATPMAVPPGTPVLRKPIQPAELAARLRRLAAAAPQPVEA</sequence>
<feature type="domain" description="PAC" evidence="9">
    <location>
        <begin position="405"/>
        <end position="457"/>
    </location>
</feature>
<dbReference type="InterPro" id="IPR000014">
    <property type="entry name" value="PAS"/>
</dbReference>
<dbReference type="InterPro" id="IPR013655">
    <property type="entry name" value="PAS_fold_3"/>
</dbReference>
<dbReference type="PANTHER" id="PTHR43065:SF42">
    <property type="entry name" value="TWO-COMPONENT SENSOR PPRA"/>
    <property type="match status" value="1"/>
</dbReference>
<keyword evidence="5" id="KW-0175">Coiled coil</keyword>
<dbReference type="PRINTS" id="PR00344">
    <property type="entry name" value="BCTRLSENSOR"/>
</dbReference>
<dbReference type="SMART" id="SM00448">
    <property type="entry name" value="REC"/>
    <property type="match status" value="1"/>
</dbReference>
<feature type="domain" description="Response regulatory" evidence="7">
    <location>
        <begin position="708"/>
        <end position="820"/>
    </location>
</feature>
<dbReference type="InterPro" id="IPR035965">
    <property type="entry name" value="PAS-like_dom_sf"/>
</dbReference>
<proteinExistence type="predicted"/>
<feature type="modified residue" description="4-aspartylphosphate" evidence="4">
    <location>
        <position position="758"/>
    </location>
</feature>
<dbReference type="InterPro" id="IPR036890">
    <property type="entry name" value="HATPase_C_sf"/>
</dbReference>
<dbReference type="InterPro" id="IPR036097">
    <property type="entry name" value="HisK_dim/P_sf"/>
</dbReference>
<dbReference type="PANTHER" id="PTHR43065">
    <property type="entry name" value="SENSOR HISTIDINE KINASE"/>
    <property type="match status" value="1"/>
</dbReference>
<protein>
    <recommendedName>
        <fullName evidence="2">histidine kinase</fullName>
        <ecNumber evidence="2">2.7.13.3</ecNumber>
    </recommendedName>
</protein>
<gene>
    <name evidence="10" type="ORF">JMJ55_25010</name>
</gene>
<evidence type="ECO:0000259" key="6">
    <source>
        <dbReference type="PROSITE" id="PS50109"/>
    </source>
</evidence>
<keyword evidence="3 4" id="KW-0597">Phosphoprotein</keyword>
<dbReference type="SMART" id="SM00091">
    <property type="entry name" value="PAS"/>
    <property type="match status" value="3"/>
</dbReference>
<dbReference type="EMBL" id="JAEUXJ010000016">
    <property type="protein sequence ID" value="MBL6458603.1"/>
    <property type="molecule type" value="Genomic_DNA"/>
</dbReference>
<dbReference type="CDD" id="cd00130">
    <property type="entry name" value="PAS"/>
    <property type="match status" value="3"/>
</dbReference>
<comment type="catalytic activity">
    <reaction evidence="1">
        <text>ATP + protein L-histidine = ADP + protein N-phospho-L-histidine.</text>
        <dbReference type="EC" id="2.7.13.3"/>
    </reaction>
</comment>
<dbReference type="Gene3D" id="3.30.450.20">
    <property type="entry name" value="PAS domain"/>
    <property type="match status" value="3"/>
</dbReference>
<dbReference type="SUPFAM" id="SSF52172">
    <property type="entry name" value="CheY-like"/>
    <property type="match status" value="1"/>
</dbReference>
<dbReference type="Gene3D" id="3.40.50.2300">
    <property type="match status" value="1"/>
</dbReference>
<evidence type="ECO:0000256" key="1">
    <source>
        <dbReference type="ARBA" id="ARBA00000085"/>
    </source>
</evidence>
<dbReference type="PROSITE" id="PS50112">
    <property type="entry name" value="PAS"/>
    <property type="match status" value="2"/>
</dbReference>
<keyword evidence="11" id="KW-1185">Reference proteome</keyword>
<evidence type="ECO:0000256" key="3">
    <source>
        <dbReference type="ARBA" id="ARBA00022553"/>
    </source>
</evidence>
<dbReference type="InterPro" id="IPR001610">
    <property type="entry name" value="PAC"/>
</dbReference>
<dbReference type="Pfam" id="PF13426">
    <property type="entry name" value="PAS_9"/>
    <property type="match status" value="2"/>
</dbReference>
<dbReference type="Proteomes" id="UP000606490">
    <property type="component" value="Unassembled WGS sequence"/>
</dbReference>
<comment type="caution">
    <text evidence="10">The sequence shown here is derived from an EMBL/GenBank/DDBJ whole genome shotgun (WGS) entry which is preliminary data.</text>
</comment>
<dbReference type="PROSITE" id="PS50110">
    <property type="entry name" value="RESPONSE_REGULATORY"/>
    <property type="match status" value="1"/>
</dbReference>
<feature type="domain" description="PAC" evidence="9">
    <location>
        <begin position="137"/>
        <end position="190"/>
    </location>
</feature>
<feature type="coiled-coil region" evidence="5">
    <location>
        <begin position="306"/>
        <end position="337"/>
    </location>
</feature>
<dbReference type="Pfam" id="PF00512">
    <property type="entry name" value="HisKA"/>
    <property type="match status" value="1"/>
</dbReference>
<dbReference type="PROSITE" id="PS50113">
    <property type="entry name" value="PAC"/>
    <property type="match status" value="2"/>
</dbReference>
<dbReference type="Pfam" id="PF02518">
    <property type="entry name" value="HATPase_c"/>
    <property type="match status" value="1"/>
</dbReference>
<dbReference type="SMART" id="SM00086">
    <property type="entry name" value="PAC"/>
    <property type="match status" value="3"/>
</dbReference>
<evidence type="ECO:0000256" key="4">
    <source>
        <dbReference type="PROSITE-ProRule" id="PRU00169"/>
    </source>
</evidence>
<dbReference type="SMART" id="SM00388">
    <property type="entry name" value="HisKA"/>
    <property type="match status" value="1"/>
</dbReference>
<dbReference type="Pfam" id="PF00072">
    <property type="entry name" value="Response_reg"/>
    <property type="match status" value="1"/>
</dbReference>
<evidence type="ECO:0000313" key="11">
    <source>
        <dbReference type="Proteomes" id="UP000606490"/>
    </source>
</evidence>
<dbReference type="InterPro" id="IPR000700">
    <property type="entry name" value="PAS-assoc_C"/>
</dbReference>
<evidence type="ECO:0000259" key="7">
    <source>
        <dbReference type="PROSITE" id="PS50110"/>
    </source>
</evidence>
<evidence type="ECO:0000256" key="2">
    <source>
        <dbReference type="ARBA" id="ARBA00012438"/>
    </source>
</evidence>
<dbReference type="Gene3D" id="2.10.70.100">
    <property type="match status" value="1"/>
</dbReference>
<dbReference type="InterPro" id="IPR004358">
    <property type="entry name" value="Sig_transdc_His_kin-like_C"/>
</dbReference>
<evidence type="ECO:0000259" key="9">
    <source>
        <dbReference type="PROSITE" id="PS50113"/>
    </source>
</evidence>
<dbReference type="RefSeq" id="WP_202828339.1">
    <property type="nucleotide sequence ID" value="NZ_JAEUXJ010000016.1"/>
</dbReference>
<dbReference type="InterPro" id="IPR011006">
    <property type="entry name" value="CheY-like_superfamily"/>
</dbReference>
<dbReference type="InterPro" id="IPR005467">
    <property type="entry name" value="His_kinase_dom"/>
</dbReference>
<evidence type="ECO:0000256" key="5">
    <source>
        <dbReference type="SAM" id="Coils"/>
    </source>
</evidence>
<dbReference type="Pfam" id="PF08447">
    <property type="entry name" value="PAS_3"/>
    <property type="match status" value="1"/>
</dbReference>
<dbReference type="SMART" id="SM00387">
    <property type="entry name" value="HATPase_c"/>
    <property type="match status" value="1"/>
</dbReference>
<evidence type="ECO:0000259" key="8">
    <source>
        <dbReference type="PROSITE" id="PS50112"/>
    </source>
</evidence>
<dbReference type="NCBIfam" id="TIGR00229">
    <property type="entry name" value="sensory_box"/>
    <property type="match status" value="2"/>
</dbReference>
<name>A0ABS1VDX0_9PROT</name>
<dbReference type="InterPro" id="IPR003594">
    <property type="entry name" value="HATPase_dom"/>
</dbReference>
<feature type="domain" description="PAS" evidence="8">
    <location>
        <begin position="334"/>
        <end position="387"/>
    </location>
</feature>
<feature type="domain" description="PAS" evidence="8">
    <location>
        <begin position="191"/>
        <end position="233"/>
    </location>
</feature>
<dbReference type="Gene3D" id="1.10.287.130">
    <property type="match status" value="1"/>
</dbReference>
<dbReference type="Gene3D" id="3.30.565.10">
    <property type="entry name" value="Histidine kinase-like ATPase, C-terminal domain"/>
    <property type="match status" value="1"/>
</dbReference>
<dbReference type="InterPro" id="IPR003661">
    <property type="entry name" value="HisK_dim/P_dom"/>
</dbReference>
<feature type="domain" description="Histidine kinase" evidence="6">
    <location>
        <begin position="470"/>
        <end position="690"/>
    </location>
</feature>
<organism evidence="10 11">
    <name type="scientific">Belnapia mucosa</name>
    <dbReference type="NCBI Taxonomy" id="2804532"/>
    <lineage>
        <taxon>Bacteria</taxon>
        <taxon>Pseudomonadati</taxon>
        <taxon>Pseudomonadota</taxon>
        <taxon>Alphaproteobacteria</taxon>
        <taxon>Acetobacterales</taxon>
        <taxon>Roseomonadaceae</taxon>
        <taxon>Belnapia</taxon>
    </lineage>
</organism>
<dbReference type="SUPFAM" id="SSF55785">
    <property type="entry name" value="PYP-like sensor domain (PAS domain)"/>
    <property type="match status" value="3"/>
</dbReference>
<dbReference type="CDD" id="cd00082">
    <property type="entry name" value="HisKA"/>
    <property type="match status" value="1"/>
</dbReference>
<dbReference type="PROSITE" id="PS50109">
    <property type="entry name" value="HIS_KIN"/>
    <property type="match status" value="1"/>
</dbReference>
<dbReference type="SUPFAM" id="SSF55874">
    <property type="entry name" value="ATPase domain of HSP90 chaperone/DNA topoisomerase II/histidine kinase"/>
    <property type="match status" value="1"/>
</dbReference>